<dbReference type="GO" id="GO:0004556">
    <property type="term" value="F:alpha-amylase activity"/>
    <property type="evidence" value="ECO:0007669"/>
    <property type="project" value="TreeGrafter"/>
</dbReference>
<keyword evidence="7" id="KW-1185">Reference proteome</keyword>
<dbReference type="EMBL" id="VLLE01000003">
    <property type="protein sequence ID" value="TWI83146.1"/>
    <property type="molecule type" value="Genomic_DNA"/>
</dbReference>
<dbReference type="CDD" id="cd11333">
    <property type="entry name" value="AmyAc_SI_OligoGlu_DGase"/>
    <property type="match status" value="1"/>
</dbReference>
<dbReference type="Gene3D" id="3.20.20.80">
    <property type="entry name" value="Glycosidases"/>
    <property type="match status" value="1"/>
</dbReference>
<dbReference type="PANTHER" id="PTHR10357:SF179">
    <property type="entry name" value="NEUTRAL AND BASIC AMINO ACID TRANSPORT PROTEIN RBAT"/>
    <property type="match status" value="1"/>
</dbReference>
<evidence type="ECO:0000259" key="5">
    <source>
        <dbReference type="SMART" id="SM00642"/>
    </source>
</evidence>
<dbReference type="PROSITE" id="PS51257">
    <property type="entry name" value="PROKAR_LIPOPROTEIN"/>
    <property type="match status" value="1"/>
</dbReference>
<accession>A0A562SQR6</accession>
<keyword evidence="3" id="KW-0326">Glycosidase</keyword>
<feature type="domain" description="Glycosyl hydrolase family 13 catalytic" evidence="5">
    <location>
        <begin position="46"/>
        <end position="452"/>
    </location>
</feature>
<comment type="similarity">
    <text evidence="1">Belongs to the glycosyl hydrolase 13 family.</text>
</comment>
<comment type="caution">
    <text evidence="6">The sequence shown here is derived from an EMBL/GenBank/DDBJ whole genome shotgun (WGS) entry which is preliminary data.</text>
</comment>
<name>A0A562SQR6_9BACT</name>
<dbReference type="Proteomes" id="UP000316167">
    <property type="component" value="Unassembled WGS sequence"/>
</dbReference>
<dbReference type="RefSeq" id="WP_144885226.1">
    <property type="nucleotide sequence ID" value="NZ_VLLE01000003.1"/>
</dbReference>
<protein>
    <submittedName>
        <fullName evidence="6">Oligo-1,6-glucosidase</fullName>
    </submittedName>
</protein>
<sequence length="585" mass="67638">MNYLRIFLLMLLFVWALSSCKEKNATAANQTSIQNKTWWKEAVIYQIYPRSFKDSDGDGIGDIKGIISKLDYIQSLGIDAVWLNPIYESPNKDNGYDISDYRNVSKQFGSMNDFDTLLAGFHNRGIKVFMDLVVNHCSNEHPWFKEASKSRNSPYYNYFHWWPAEKGEPPYRFSIFDEKGYGWEFNKATNSYYLHYFGDFQPDLNWENPKLRQEVYDIMKFWSKKGIDGFRMDALAFISKDTTWPGLPAEYNGNWPLYYASGPHLHDYIQEMNKEVLTPYKLATVAEAMGDVPRVKKFVDEDRNELNMAYNFEAIDFGYLPNEYKMPDPKGWDLVKWKQIYKRWDSAFSEKGWGTVYLANHDQPRMVTRWGNDAPEFRELSSKMLNTFILTMRGTAFTYYGDEIGMNNIKFDKVEDYNDVELLTNYAQVKAKGGDLKRFLEGMKISSRDNGRTPMQWDSTAGAGFTLATPWLKINPNYTTVNVAAAEANNNSALHYFRKLTKLRKANEALQYGTFTLVDADNPDVFAYTRTLNNKIFLILLNFKNKTATVKTGLDLSKGKTVLNNYGSANVSETLQPYEASVIEL</sequence>
<dbReference type="SUPFAM" id="SSF51445">
    <property type="entry name" value="(Trans)glycosidases"/>
    <property type="match status" value="1"/>
</dbReference>
<reference evidence="6 7" key="1">
    <citation type="journal article" date="2015" name="Stand. Genomic Sci.">
        <title>Genomic Encyclopedia of Bacterial and Archaeal Type Strains, Phase III: the genomes of soil and plant-associated and newly described type strains.</title>
        <authorList>
            <person name="Whitman W.B."/>
            <person name="Woyke T."/>
            <person name="Klenk H.P."/>
            <person name="Zhou Y."/>
            <person name="Lilburn T.G."/>
            <person name="Beck B.J."/>
            <person name="De Vos P."/>
            <person name="Vandamme P."/>
            <person name="Eisen J.A."/>
            <person name="Garrity G."/>
            <person name="Hugenholtz P."/>
            <person name="Kyrpides N.C."/>
        </authorList>
    </citation>
    <scope>NUCLEOTIDE SEQUENCE [LARGE SCALE GENOMIC DNA]</scope>
    <source>
        <strain evidence="6 7">CGMCC 1.7271</strain>
    </source>
</reference>
<feature type="signal peptide" evidence="4">
    <location>
        <begin position="1"/>
        <end position="27"/>
    </location>
</feature>
<dbReference type="SUPFAM" id="SSF51011">
    <property type="entry name" value="Glycosyl hydrolase domain"/>
    <property type="match status" value="1"/>
</dbReference>
<dbReference type="SMART" id="SM00642">
    <property type="entry name" value="Aamy"/>
    <property type="match status" value="1"/>
</dbReference>
<organism evidence="6 7">
    <name type="scientific">Lacibacter cauensis</name>
    <dbReference type="NCBI Taxonomy" id="510947"/>
    <lineage>
        <taxon>Bacteria</taxon>
        <taxon>Pseudomonadati</taxon>
        <taxon>Bacteroidota</taxon>
        <taxon>Chitinophagia</taxon>
        <taxon>Chitinophagales</taxon>
        <taxon>Chitinophagaceae</taxon>
        <taxon>Lacibacter</taxon>
    </lineage>
</organism>
<dbReference type="OrthoDB" id="9806009at2"/>
<evidence type="ECO:0000256" key="2">
    <source>
        <dbReference type="ARBA" id="ARBA00022801"/>
    </source>
</evidence>
<evidence type="ECO:0000256" key="3">
    <source>
        <dbReference type="ARBA" id="ARBA00023295"/>
    </source>
</evidence>
<gene>
    <name evidence="6" type="ORF">IQ13_1252</name>
</gene>
<dbReference type="InterPro" id="IPR006047">
    <property type="entry name" value="GH13_cat_dom"/>
</dbReference>
<evidence type="ECO:0000256" key="1">
    <source>
        <dbReference type="ARBA" id="ARBA00008061"/>
    </source>
</evidence>
<keyword evidence="4" id="KW-0732">Signal</keyword>
<dbReference type="Pfam" id="PF00128">
    <property type="entry name" value="Alpha-amylase"/>
    <property type="match status" value="1"/>
</dbReference>
<dbReference type="GO" id="GO:0009313">
    <property type="term" value="P:oligosaccharide catabolic process"/>
    <property type="evidence" value="ECO:0007669"/>
    <property type="project" value="TreeGrafter"/>
</dbReference>
<feature type="chain" id="PRO_5021932539" evidence="4">
    <location>
        <begin position="28"/>
        <end position="585"/>
    </location>
</feature>
<dbReference type="Gene3D" id="3.90.400.10">
    <property type="entry name" value="Oligo-1,6-glucosidase, Domain 2"/>
    <property type="match status" value="1"/>
</dbReference>
<dbReference type="InterPro" id="IPR045857">
    <property type="entry name" value="O16G_dom_2"/>
</dbReference>
<dbReference type="PANTHER" id="PTHR10357">
    <property type="entry name" value="ALPHA-AMYLASE FAMILY MEMBER"/>
    <property type="match status" value="1"/>
</dbReference>
<dbReference type="InterPro" id="IPR017853">
    <property type="entry name" value="GH"/>
</dbReference>
<keyword evidence="2" id="KW-0378">Hydrolase</keyword>
<dbReference type="Gene3D" id="2.60.40.1180">
    <property type="entry name" value="Golgi alpha-mannosidase II"/>
    <property type="match status" value="1"/>
</dbReference>
<proteinExistence type="inferred from homology"/>
<dbReference type="FunFam" id="3.20.20.80:FF:000064">
    <property type="entry name" value="Oligo-1,6-glucosidase"/>
    <property type="match status" value="2"/>
</dbReference>
<dbReference type="InterPro" id="IPR013780">
    <property type="entry name" value="Glyco_hydro_b"/>
</dbReference>
<evidence type="ECO:0000313" key="6">
    <source>
        <dbReference type="EMBL" id="TWI83146.1"/>
    </source>
</evidence>
<evidence type="ECO:0000313" key="7">
    <source>
        <dbReference type="Proteomes" id="UP000316167"/>
    </source>
</evidence>
<dbReference type="AlphaFoldDB" id="A0A562SQR6"/>
<evidence type="ECO:0000256" key="4">
    <source>
        <dbReference type="SAM" id="SignalP"/>
    </source>
</evidence>
<dbReference type="FunFam" id="2.60.40.1180:FF:000007">
    <property type="entry name" value="Sucrose isomerase"/>
    <property type="match status" value="1"/>
</dbReference>